<dbReference type="Gene3D" id="2.130.10.10">
    <property type="entry name" value="YVTN repeat-like/Quinoprotein amine dehydrogenase"/>
    <property type="match status" value="2"/>
</dbReference>
<dbReference type="SUPFAM" id="SSF50978">
    <property type="entry name" value="WD40 repeat-like"/>
    <property type="match status" value="1"/>
</dbReference>
<evidence type="ECO:0000313" key="5">
    <source>
        <dbReference type="Proteomes" id="UP001217089"/>
    </source>
</evidence>
<feature type="compositionally biased region" description="Basic and acidic residues" evidence="3">
    <location>
        <begin position="43"/>
        <end position="54"/>
    </location>
</feature>
<keyword evidence="5" id="KW-1185">Reference proteome</keyword>
<dbReference type="InterPro" id="IPR050853">
    <property type="entry name" value="WD_repeat_DNA-damage-binding"/>
</dbReference>
<name>A0ABQ9E1T7_TEGGR</name>
<evidence type="ECO:0000256" key="3">
    <source>
        <dbReference type="SAM" id="MobiDB-lite"/>
    </source>
</evidence>
<dbReference type="PANTHER" id="PTHR14773:SF0">
    <property type="entry name" value="WD REPEAT-CONTAINING PROTEIN 76"/>
    <property type="match status" value="1"/>
</dbReference>
<keyword evidence="1" id="KW-0853">WD repeat</keyword>
<gene>
    <name evidence="4" type="ORF">KUTeg_023150</name>
</gene>
<reference evidence="4 5" key="1">
    <citation type="submission" date="2022-12" db="EMBL/GenBank/DDBJ databases">
        <title>Chromosome-level genome of Tegillarca granosa.</title>
        <authorList>
            <person name="Kim J."/>
        </authorList>
    </citation>
    <scope>NUCLEOTIDE SEQUENCE [LARGE SCALE GENOMIC DNA]</scope>
    <source>
        <strain evidence="4">Teg-2019</strain>
        <tissue evidence="4">Adductor muscle</tissue>
    </source>
</reference>
<feature type="compositionally biased region" description="Basic and acidic residues" evidence="3">
    <location>
        <begin position="65"/>
        <end position="77"/>
    </location>
</feature>
<protein>
    <recommendedName>
        <fullName evidence="6">WD repeat-containing protein 76</fullName>
    </recommendedName>
</protein>
<feature type="compositionally biased region" description="Basic residues" evidence="3">
    <location>
        <begin position="55"/>
        <end position="64"/>
    </location>
</feature>
<dbReference type="EMBL" id="JARBDR010000921">
    <property type="protein sequence ID" value="KAJ8299090.1"/>
    <property type="molecule type" value="Genomic_DNA"/>
</dbReference>
<dbReference type="PANTHER" id="PTHR14773">
    <property type="entry name" value="WD REPEAT-CONTAINING PROTEIN 76"/>
    <property type="match status" value="1"/>
</dbReference>
<dbReference type="InterPro" id="IPR036322">
    <property type="entry name" value="WD40_repeat_dom_sf"/>
</dbReference>
<dbReference type="InterPro" id="IPR015943">
    <property type="entry name" value="WD40/YVTN_repeat-like_dom_sf"/>
</dbReference>
<comment type="caution">
    <text evidence="4">The sequence shown here is derived from an EMBL/GenBank/DDBJ whole genome shotgun (WGS) entry which is preliminary data.</text>
</comment>
<feature type="region of interest" description="Disordered" evidence="3">
    <location>
        <begin position="1"/>
        <end position="77"/>
    </location>
</feature>
<sequence length="369" mass="41468">MPATRRSKRNRSESANEQSQSKKKKIELKKEIDVLENEFDSEAENKSKMYESQKVKLKSKPSRRGLKDYKEKNNEPTVRRLSLRLQQKDPEGIPLPPDAFSSGRATFDYEPINEHPRKPSGPLNMEDQLYKEDLDDHNELMDHLQKSLLKKIKVESPGSQSSKDSFVKNFTKITLSPERVAKVVPERIFSVAVHPSNHVTLAVAGDKWGRIGLWNVVYATPEDDDNLLKNFDFISPDSLIVAQQDGTVAVVDTRIKKDSAESIYTIHNKAFRSVSVHPLQTHIFTSAGDGIYDASDVGNLKIACSFKEDLFVSGSMSRPRQIELYGVDGKLIQTFKGDDLGSVCSLNEIHPTRNVLVGGNSSGRLHVFM</sequence>
<keyword evidence="2" id="KW-0677">Repeat</keyword>
<dbReference type="Proteomes" id="UP001217089">
    <property type="component" value="Unassembled WGS sequence"/>
</dbReference>
<evidence type="ECO:0000313" key="4">
    <source>
        <dbReference type="EMBL" id="KAJ8299090.1"/>
    </source>
</evidence>
<evidence type="ECO:0000256" key="1">
    <source>
        <dbReference type="ARBA" id="ARBA00022574"/>
    </source>
</evidence>
<organism evidence="4 5">
    <name type="scientific">Tegillarca granosa</name>
    <name type="common">Malaysian cockle</name>
    <name type="synonym">Anadara granosa</name>
    <dbReference type="NCBI Taxonomy" id="220873"/>
    <lineage>
        <taxon>Eukaryota</taxon>
        <taxon>Metazoa</taxon>
        <taxon>Spiralia</taxon>
        <taxon>Lophotrochozoa</taxon>
        <taxon>Mollusca</taxon>
        <taxon>Bivalvia</taxon>
        <taxon>Autobranchia</taxon>
        <taxon>Pteriomorphia</taxon>
        <taxon>Arcoida</taxon>
        <taxon>Arcoidea</taxon>
        <taxon>Arcidae</taxon>
        <taxon>Tegillarca</taxon>
    </lineage>
</organism>
<evidence type="ECO:0000256" key="2">
    <source>
        <dbReference type="ARBA" id="ARBA00022737"/>
    </source>
</evidence>
<evidence type="ECO:0008006" key="6">
    <source>
        <dbReference type="Google" id="ProtNLM"/>
    </source>
</evidence>
<proteinExistence type="predicted"/>
<accession>A0ABQ9E1T7</accession>